<dbReference type="AlphaFoldDB" id="A0A8J3H388"/>
<dbReference type="Pfam" id="PF06082">
    <property type="entry name" value="YjbH"/>
    <property type="match status" value="1"/>
</dbReference>
<reference evidence="1" key="2">
    <citation type="submission" date="2020-09" db="EMBL/GenBank/DDBJ databases">
        <authorList>
            <person name="Sun Q."/>
            <person name="Kim S."/>
        </authorList>
    </citation>
    <scope>NUCLEOTIDE SEQUENCE</scope>
    <source>
        <strain evidence="1">KCTC 42650</strain>
    </source>
</reference>
<reference evidence="1" key="1">
    <citation type="journal article" date="2014" name="Int. J. Syst. Evol. Microbiol.">
        <title>Complete genome sequence of Corynebacterium casei LMG S-19264T (=DSM 44701T), isolated from a smear-ripened cheese.</title>
        <authorList>
            <consortium name="US DOE Joint Genome Institute (JGI-PGF)"/>
            <person name="Walter F."/>
            <person name="Albersmeier A."/>
            <person name="Kalinowski J."/>
            <person name="Ruckert C."/>
        </authorList>
    </citation>
    <scope>NUCLEOTIDE SEQUENCE</scope>
    <source>
        <strain evidence="1">KCTC 42650</strain>
    </source>
</reference>
<proteinExistence type="predicted"/>
<dbReference type="Proteomes" id="UP000626220">
    <property type="component" value="Unassembled WGS sequence"/>
</dbReference>
<gene>
    <name evidence="1" type="ORF">GCM10017056_48330</name>
</gene>
<keyword evidence="2" id="KW-1185">Reference proteome</keyword>
<comment type="caution">
    <text evidence="1">The sequence shown here is derived from an EMBL/GenBank/DDBJ whole genome shotgun (WGS) entry which is preliminary data.</text>
</comment>
<evidence type="ECO:0008006" key="3">
    <source>
        <dbReference type="Google" id="ProtNLM"/>
    </source>
</evidence>
<accession>A0A8J3H388</accession>
<dbReference type="RefSeq" id="WP_189682706.1">
    <property type="nucleotide sequence ID" value="NZ_BNCJ01000029.1"/>
</dbReference>
<evidence type="ECO:0000313" key="1">
    <source>
        <dbReference type="EMBL" id="GHF71783.1"/>
    </source>
</evidence>
<dbReference type="InterPro" id="IPR010344">
    <property type="entry name" value="YbjH"/>
</dbReference>
<sequence length="725" mass="79266">MSDRVRRAFATGGLAVLLAVPLVMSAVAQERGEPSFAPLPTPSLNFYGVPGLIDMPSAETLADGQFTFAYSWFGGQSRYTASFQALPWLSGSFRYNGIQNWNLGGFGTYYDRGFDVRFRLHRETRRWPEITLGLQDFIGTGVYAGEYIVATKTFATPGLNPGSLPGRLKLTAGLGWGRLGSHGSIGTPFGAKRPAFVPNSTGGKLAYDQWFRGPVAPFGGVEWQINDRWGLKAEYSSDAYLTETQTTSVFERKSNLNFGLEYQVTRRTRLGAYYLYGSELAVTAQIQLNPNHPINRLAAPAPQPVVPRPPRVDNPLAWSTDWAASPEALREVQARVTPLLAAEGLVLEHLTLSADRVELRYRNERYTSQTIAAGRAARVLAGQLPSSVETFRLVPVAGGLGLAAIELRRSDLEALEFDGMSTAALRAVTGIGEAPPLAAEALTGTVYPRFTWAVGPFFEPAYFDPAKPIRMDYGVELNAAWEPGPGWIVAGTLRHRLGGNVAGGRASNSVLPHVRTDQVQYAQSDTTLRNLYAAYQWKPGANLYARLTGGLLERMYGGISGELLWKPVDSRLALGIEGNYVRQRDFDQGFGFRDYTVATGHASAYFEMGRGYVAEASVGRYLAGDVGGTLSVDRIFANGWSVGGWFTLTNVSAAEFGEGSFDKGVRFSIPVNWFLGKPTQQSVGLSIRPIQRDGGQKLDVPGRLYGQVRQAHERALDTEWGRVWE</sequence>
<evidence type="ECO:0000313" key="2">
    <source>
        <dbReference type="Proteomes" id="UP000626220"/>
    </source>
</evidence>
<name>A0A8J3H388_9RHOB</name>
<organism evidence="1 2">
    <name type="scientific">Seohaeicola zhoushanensis</name>
    <dbReference type="NCBI Taxonomy" id="1569283"/>
    <lineage>
        <taxon>Bacteria</taxon>
        <taxon>Pseudomonadati</taxon>
        <taxon>Pseudomonadota</taxon>
        <taxon>Alphaproteobacteria</taxon>
        <taxon>Rhodobacterales</taxon>
        <taxon>Roseobacteraceae</taxon>
        <taxon>Seohaeicola</taxon>
    </lineage>
</organism>
<dbReference type="EMBL" id="BNCJ01000029">
    <property type="protein sequence ID" value="GHF71783.1"/>
    <property type="molecule type" value="Genomic_DNA"/>
</dbReference>
<protein>
    <recommendedName>
        <fullName evidence="3">YjbH domain-containing protein</fullName>
    </recommendedName>
</protein>